<name>M1HV47_PBCVI</name>
<evidence type="ECO:0000313" key="2">
    <source>
        <dbReference type="Proteomes" id="UP000247091"/>
    </source>
</evidence>
<evidence type="ECO:0000313" key="1">
    <source>
        <dbReference type="EMBL" id="AGE54049.1"/>
    </source>
</evidence>
<dbReference type="Proteomes" id="UP000247091">
    <property type="component" value="Segment"/>
</dbReference>
<organismHost>
    <name type="scientific">Chlorella</name>
    <dbReference type="NCBI Taxonomy" id="3071"/>
</organismHost>
<reference evidence="1 2" key="1">
    <citation type="submission" date="2012-10" db="EMBL/GenBank/DDBJ databases">
        <title>Towards defining the chloroviruses: a genomic journey through a genus of large DNA viruses.</title>
        <authorList>
            <person name="Jeanniard A."/>
            <person name="Dunigan D.D."/>
            <person name="Gurnon J.R."/>
            <person name="Agarkova I."/>
            <person name="Kang M."/>
            <person name="Vitek J."/>
            <person name="Duncan G."/>
            <person name="McClung O.W."/>
            <person name="Larsen M."/>
            <person name="Claverie J.-M."/>
            <person name="Van Etten J.L."/>
            <person name="Blanc G."/>
        </authorList>
    </citation>
    <scope>NUCLEOTIDE SEQUENCE [LARGE SCALE GENOMIC DNA]</scope>
</reference>
<gene>
    <name evidence="1" type="primary">IL-3A_719R</name>
    <name evidence="1" type="ORF">PBCVIL3A_719R</name>
</gene>
<protein>
    <submittedName>
        <fullName evidence="1">Uncharacterized protein</fullName>
    </submittedName>
</protein>
<sequence length="124" mass="14534">MTTYYHCICGFITKNEENKNYHQLNPLCRVHEKKSCFEGNTGIIYKATSKYGKHKSFFGKWFESEEQLRELNPNYNIEVKLVDNCDISYIKLITKAEQNGYAKNIPLIIPLIRKDSADQLFDMV</sequence>
<organism evidence="1 2">
    <name type="scientific">Paramecium bursaria Chlorella virus IL3A</name>
    <name type="common">PBCV-IL3A</name>
    <dbReference type="NCBI Taxonomy" id="46019"/>
    <lineage>
        <taxon>Viruses</taxon>
        <taxon>Varidnaviria</taxon>
        <taxon>Bamfordvirae</taxon>
        <taxon>Nucleocytoviricota</taxon>
        <taxon>Megaviricetes</taxon>
        <taxon>Algavirales</taxon>
        <taxon>Phycodnaviridae</taxon>
        <taxon>Chlorovirus</taxon>
        <taxon>Chlorovirus illinoense</taxon>
    </lineage>
</organism>
<accession>M1HV47</accession>
<proteinExistence type="predicted"/>
<dbReference type="EMBL" id="JX997169">
    <property type="protein sequence ID" value="AGE54049.1"/>
    <property type="molecule type" value="Genomic_DNA"/>
</dbReference>